<dbReference type="GeneID" id="78773281"/>
<feature type="chain" id="PRO_5025546618" evidence="1">
    <location>
        <begin position="18"/>
        <end position="105"/>
    </location>
</feature>
<name>A0A6A5HNB7_CAERE</name>
<sequence>MKLFLFFFLSIFSICNACLVIQYSVPPACACKAQKLDSKNIFKNVVETNKYYYNVTTSVIKAPELRIDDCSVSMYCEEDYRLFVFDTDKEEYVSNLMSHNTSKTS</sequence>
<dbReference type="Proteomes" id="UP000483820">
    <property type="component" value="Chromosome I"/>
</dbReference>
<proteinExistence type="predicted"/>
<protein>
    <submittedName>
        <fullName evidence="2">Uncharacterized protein</fullName>
    </submittedName>
</protein>
<evidence type="ECO:0000313" key="3">
    <source>
        <dbReference type="Proteomes" id="UP000483820"/>
    </source>
</evidence>
<dbReference type="CTD" id="78773281"/>
<dbReference type="AlphaFoldDB" id="A0A6A5HNB7"/>
<evidence type="ECO:0000256" key="1">
    <source>
        <dbReference type="SAM" id="SignalP"/>
    </source>
</evidence>
<evidence type="ECO:0000313" key="2">
    <source>
        <dbReference type="EMBL" id="KAF1769750.1"/>
    </source>
</evidence>
<organism evidence="2 3">
    <name type="scientific">Caenorhabditis remanei</name>
    <name type="common">Caenorhabditis vulgaris</name>
    <dbReference type="NCBI Taxonomy" id="31234"/>
    <lineage>
        <taxon>Eukaryota</taxon>
        <taxon>Metazoa</taxon>
        <taxon>Ecdysozoa</taxon>
        <taxon>Nematoda</taxon>
        <taxon>Chromadorea</taxon>
        <taxon>Rhabditida</taxon>
        <taxon>Rhabditina</taxon>
        <taxon>Rhabditomorpha</taxon>
        <taxon>Rhabditoidea</taxon>
        <taxon>Rhabditidae</taxon>
        <taxon>Peloderinae</taxon>
        <taxon>Caenorhabditis</taxon>
    </lineage>
</organism>
<keyword evidence="1" id="KW-0732">Signal</keyword>
<gene>
    <name evidence="2" type="ORF">GCK72_001567</name>
</gene>
<dbReference type="RefSeq" id="XP_053591676.1">
    <property type="nucleotide sequence ID" value="XM_053723031.1"/>
</dbReference>
<accession>A0A6A5HNB7</accession>
<feature type="signal peptide" evidence="1">
    <location>
        <begin position="1"/>
        <end position="17"/>
    </location>
</feature>
<dbReference type="KEGG" id="crq:GCK72_001567"/>
<reference evidence="2 3" key="1">
    <citation type="submission" date="2019-12" db="EMBL/GenBank/DDBJ databases">
        <title>Chromosome-level assembly of the Caenorhabditis remanei genome.</title>
        <authorList>
            <person name="Teterina A.A."/>
            <person name="Willis J.H."/>
            <person name="Phillips P.C."/>
        </authorList>
    </citation>
    <scope>NUCLEOTIDE SEQUENCE [LARGE SCALE GENOMIC DNA]</scope>
    <source>
        <strain evidence="2 3">PX506</strain>
        <tissue evidence="2">Whole organism</tissue>
    </source>
</reference>
<dbReference type="EMBL" id="WUAV01000001">
    <property type="protein sequence ID" value="KAF1769750.1"/>
    <property type="molecule type" value="Genomic_DNA"/>
</dbReference>
<comment type="caution">
    <text evidence="2">The sequence shown here is derived from an EMBL/GenBank/DDBJ whole genome shotgun (WGS) entry which is preliminary data.</text>
</comment>